<dbReference type="Gene3D" id="1.10.10.10">
    <property type="entry name" value="Winged helix-like DNA-binding domain superfamily/Winged helix DNA-binding domain"/>
    <property type="match status" value="2"/>
</dbReference>
<dbReference type="GO" id="GO:0043328">
    <property type="term" value="P:protein transport to vacuole involved in ubiquitin-dependent protein catabolic process via the multivesicular body sorting pathway"/>
    <property type="evidence" value="ECO:0007669"/>
    <property type="project" value="UniProtKB-UniRule"/>
</dbReference>
<comment type="similarity">
    <text evidence="1">Belongs to the SNF7 family.</text>
</comment>
<dbReference type="InterPro" id="IPR040608">
    <property type="entry name" value="Snf8/Vps36"/>
</dbReference>
<dbReference type="FunFam" id="1.10.10.10:FF:000416">
    <property type="entry name" value="Vacuolar protein-sorting-associated protein 36"/>
    <property type="match status" value="1"/>
</dbReference>
<keyword evidence="6 8" id="KW-0653">Protein transport</keyword>
<dbReference type="PROSITE" id="PS51495">
    <property type="entry name" value="GLUE"/>
    <property type="match status" value="1"/>
</dbReference>
<evidence type="ECO:0000259" key="9">
    <source>
        <dbReference type="PROSITE" id="PS51495"/>
    </source>
</evidence>
<organism evidence="10 11">
    <name type="scientific">Fasciolopsis buskii</name>
    <dbReference type="NCBI Taxonomy" id="27845"/>
    <lineage>
        <taxon>Eukaryota</taxon>
        <taxon>Metazoa</taxon>
        <taxon>Spiralia</taxon>
        <taxon>Lophotrochozoa</taxon>
        <taxon>Platyhelminthes</taxon>
        <taxon>Trematoda</taxon>
        <taxon>Digenea</taxon>
        <taxon>Plagiorchiida</taxon>
        <taxon>Echinostomata</taxon>
        <taxon>Echinostomatoidea</taxon>
        <taxon>Fasciolidae</taxon>
        <taxon>Fasciolopsis</taxon>
    </lineage>
</organism>
<dbReference type="AlphaFoldDB" id="A0A8E0VPI7"/>
<accession>A0A8E0VPI7</accession>
<dbReference type="EMBL" id="LUCM01000338">
    <property type="protein sequence ID" value="KAA0200723.1"/>
    <property type="molecule type" value="Genomic_DNA"/>
</dbReference>
<comment type="function">
    <text evidence="8">Component of the ESCRT-II complex (endosomal sorting complex required for transport II), which is required for multivesicular body (MVB) formation and sorting of endosomal cargo proteins into MVBs.</text>
</comment>
<protein>
    <recommendedName>
        <fullName evidence="3 8">Vacuolar protein-sorting-associated protein 36</fullName>
    </recommendedName>
    <alternativeName>
        <fullName evidence="7 8">ESCRT-II complex subunit VPS36</fullName>
    </alternativeName>
</protein>
<keyword evidence="8" id="KW-0967">Endosome</keyword>
<evidence type="ECO:0000313" key="11">
    <source>
        <dbReference type="Proteomes" id="UP000728185"/>
    </source>
</evidence>
<dbReference type="InterPro" id="IPR011993">
    <property type="entry name" value="PH-like_dom_sf"/>
</dbReference>
<comment type="similarity">
    <text evidence="2 8">Belongs to the VPS36 family.</text>
</comment>
<keyword evidence="11" id="KW-1185">Reference proteome</keyword>
<feature type="domain" description="GLUE N-terminal" evidence="9">
    <location>
        <begin position="112"/>
        <end position="286"/>
    </location>
</feature>
<dbReference type="GO" id="GO:0000814">
    <property type="term" value="C:ESCRT II complex"/>
    <property type="evidence" value="ECO:0007669"/>
    <property type="project" value="UniProtKB-UniRule"/>
</dbReference>
<dbReference type="Proteomes" id="UP000728185">
    <property type="component" value="Unassembled WGS sequence"/>
</dbReference>
<dbReference type="InterPro" id="IPR036388">
    <property type="entry name" value="WH-like_DNA-bd_sf"/>
</dbReference>
<evidence type="ECO:0000256" key="2">
    <source>
        <dbReference type="ARBA" id="ARBA00009697"/>
    </source>
</evidence>
<dbReference type="SUPFAM" id="SSF50729">
    <property type="entry name" value="PH domain-like"/>
    <property type="match status" value="1"/>
</dbReference>
<dbReference type="SUPFAM" id="SSF46785">
    <property type="entry name" value="Winged helix' DNA-binding domain"/>
    <property type="match status" value="1"/>
</dbReference>
<keyword evidence="4 8" id="KW-0813">Transport</keyword>
<comment type="subunit">
    <text evidence="8">Component of the endosomal sorting complex required for transport II (ESCRT-II).</text>
</comment>
<dbReference type="GO" id="GO:0031902">
    <property type="term" value="C:late endosome membrane"/>
    <property type="evidence" value="ECO:0007669"/>
    <property type="project" value="UniProtKB-UniRule"/>
</dbReference>
<comment type="subcellular location">
    <subcellularLocation>
        <location evidence="8">Cytoplasm</location>
    </subcellularLocation>
    <subcellularLocation>
        <location evidence="8">Endosome</location>
    </subcellularLocation>
</comment>
<evidence type="ECO:0000313" key="10">
    <source>
        <dbReference type="EMBL" id="KAA0200723.1"/>
    </source>
</evidence>
<comment type="caution">
    <text evidence="10">The sequence shown here is derived from an EMBL/GenBank/DDBJ whole genome shotgun (WGS) entry which is preliminary data.</text>
</comment>
<evidence type="ECO:0000256" key="7">
    <source>
        <dbReference type="ARBA" id="ARBA00030114"/>
    </source>
</evidence>
<dbReference type="PANTHER" id="PTHR13128:SF12">
    <property type="entry name" value="VACUOLAR PROTEIN-SORTING-ASSOCIATED PROTEIN 36"/>
    <property type="match status" value="1"/>
</dbReference>
<proteinExistence type="inferred from homology"/>
<evidence type="ECO:0000256" key="4">
    <source>
        <dbReference type="ARBA" id="ARBA00022448"/>
    </source>
</evidence>
<dbReference type="Pfam" id="PF11605">
    <property type="entry name" value="Vps36_ESCRT-II"/>
    <property type="match status" value="1"/>
</dbReference>
<dbReference type="InterPro" id="IPR036390">
    <property type="entry name" value="WH_DNA-bd_sf"/>
</dbReference>
<sequence length="555" mass="61129">LPLSQFSKALLLLKKKRCLEKLIEQANGQLSNVQHLINDLEFAQVEVQVFNGLKAGNQALKELHQLMSLEDVEKILDDTAESIAYQKVCDILICGFYDRNLMDRFRWCSDEVEHHGFGGSGGVDEESLVIQQTGIRLYDGPERTTFDHGVIKLTTHRLIWARSDAYDTSFLALPLAAVLSVRVEEGGGLVRGRTPKVVLRLLTSAALVNALASLPNALPWTNRWLADNGDRKAADHNQRKSTYASVPQSSENYIKIGFTRTGHRDFERALKEVLEAKVWAAAAVPTRPNNSSRSYGSVGIGAIEKQQAARIVRTDKSLEEAFEDLNKLMSRAREMVALSRTLANKSRASKGSEMTTNETAELRAAMLSMGVMDELDLSDSRNTNPTMQGASSTVGAVSSSSCSSFHTQLAHQLSDLLTPLLTGQNGSIGLGCVDLASAYCRLNRARGMQLVSPEDLLRSCYLLDHEKLPIRLKRFPSGLMVLQLASENESETLKSTTTLIEQHSSLTADELARIAGVPLLLARERLLAVEEAGLVCRDDSLAGLRFYPNRFVTET</sequence>
<keyword evidence="5 8" id="KW-0963">Cytoplasm</keyword>
<evidence type="ECO:0000256" key="6">
    <source>
        <dbReference type="ARBA" id="ARBA00022927"/>
    </source>
</evidence>
<evidence type="ECO:0000256" key="3">
    <source>
        <dbReference type="ARBA" id="ARBA00017953"/>
    </source>
</evidence>
<dbReference type="GO" id="GO:0043130">
    <property type="term" value="F:ubiquitin binding"/>
    <property type="evidence" value="ECO:0007669"/>
    <property type="project" value="UniProtKB-UniRule"/>
</dbReference>
<feature type="non-terminal residue" evidence="10">
    <location>
        <position position="1"/>
    </location>
</feature>
<dbReference type="PANTHER" id="PTHR13128">
    <property type="entry name" value="VACUOLAR PROTEIN-SORTING-ASSOCIATED PROTEIN 36"/>
    <property type="match status" value="1"/>
</dbReference>
<dbReference type="InterPro" id="IPR021648">
    <property type="entry name" value="GLUE_dom"/>
</dbReference>
<dbReference type="Pfam" id="PF03357">
    <property type="entry name" value="Snf7"/>
    <property type="match status" value="1"/>
</dbReference>
<dbReference type="GO" id="GO:0032266">
    <property type="term" value="F:phosphatidylinositol-3-phosphate binding"/>
    <property type="evidence" value="ECO:0007669"/>
    <property type="project" value="UniProtKB-UniRule"/>
</dbReference>
<reference evidence="10" key="1">
    <citation type="submission" date="2019-05" db="EMBL/GenBank/DDBJ databases">
        <title>Annotation for the trematode Fasciolopsis buski.</title>
        <authorList>
            <person name="Choi Y.-J."/>
        </authorList>
    </citation>
    <scope>NUCLEOTIDE SEQUENCE</scope>
    <source>
        <strain evidence="10">HT</strain>
        <tissue evidence="10">Whole worm</tissue>
    </source>
</reference>
<evidence type="ECO:0000256" key="8">
    <source>
        <dbReference type="RuleBase" id="RU367095"/>
    </source>
</evidence>
<name>A0A8E0VPI7_9TREM</name>
<evidence type="ECO:0000256" key="5">
    <source>
        <dbReference type="ARBA" id="ARBA00022490"/>
    </source>
</evidence>
<dbReference type="Pfam" id="PF04157">
    <property type="entry name" value="EAP30"/>
    <property type="match status" value="1"/>
</dbReference>
<dbReference type="Gene3D" id="6.10.140.260">
    <property type="match status" value="1"/>
</dbReference>
<dbReference type="Gene3D" id="2.30.29.30">
    <property type="entry name" value="Pleckstrin-homology domain (PH domain)/Phosphotyrosine-binding domain (PTB)"/>
    <property type="match status" value="1"/>
</dbReference>
<evidence type="ECO:0000256" key="1">
    <source>
        <dbReference type="ARBA" id="ARBA00006190"/>
    </source>
</evidence>
<dbReference type="OrthoDB" id="271448at2759"/>
<gene>
    <name evidence="10" type="ORF">FBUS_03846</name>
</gene>
<dbReference type="InterPro" id="IPR037855">
    <property type="entry name" value="Vps36"/>
</dbReference>
<dbReference type="InterPro" id="IPR005024">
    <property type="entry name" value="Snf7_fam"/>
</dbReference>